<sequence>MTGPAGARLSVAAIDDYLGPGEHRYFGAGFRRVLHRLEAIRVSRRPDSTEATARASVTYPAHWSAKGTGELLPHLSSVDGLALGAQLAEILLGHAYGLDAGARSRMWLRAVRLRAGVHPQEDLDDIPVHGVFRPAESERVADGLLASCLDVRIGSMEVRCEIQHEVAGGYRPDRAEARHASAEDALGEPCRRYFAELFRHRDQRVTRLTVDRDAGRVDATVRITPAPGESRLRPTGLESAYLPSASMLDAITVTGQLAQVLLYELDGIERGDSGTLWLRKAALSTRMPLRAVDHAFPVHAHIEDTRLLIIADDTWRVCDLGYAFHGITGGFSVAHRLPDSVAHRLPDRGPR</sequence>
<dbReference type="Proteomes" id="UP000280197">
    <property type="component" value="Chromosome"/>
</dbReference>
<dbReference type="RefSeq" id="WP_126276157.1">
    <property type="nucleotide sequence ID" value="NZ_CP034463.1"/>
</dbReference>
<reference evidence="1 2" key="1">
    <citation type="submission" date="2018-12" db="EMBL/GenBank/DDBJ databases">
        <authorList>
            <person name="Li K."/>
        </authorList>
    </citation>
    <scope>NUCLEOTIDE SEQUENCE [LARGE SCALE GENOMIC DNA]</scope>
    <source>
        <strain evidence="2">CR22</strain>
    </source>
</reference>
<accession>A0A3S9IDB1</accession>
<gene>
    <name evidence="1" type="ORF">EJC51_43490</name>
</gene>
<dbReference type="EMBL" id="CP034463">
    <property type="protein sequence ID" value="AZP22355.1"/>
    <property type="molecule type" value="Genomic_DNA"/>
</dbReference>
<organism evidence="1 2">
    <name type="scientific">Streptomyces aquilus</name>
    <dbReference type="NCBI Taxonomy" id="2548456"/>
    <lineage>
        <taxon>Bacteria</taxon>
        <taxon>Bacillati</taxon>
        <taxon>Actinomycetota</taxon>
        <taxon>Actinomycetes</taxon>
        <taxon>Kitasatosporales</taxon>
        <taxon>Streptomycetaceae</taxon>
        <taxon>Streptomyces</taxon>
    </lineage>
</organism>
<dbReference type="InterPro" id="IPR008799">
    <property type="entry name" value="Pseudomon_AvrD"/>
</dbReference>
<name>A0A3S9IDB1_9ACTN</name>
<protein>
    <recommendedName>
        <fullName evidence="3">Avirulence D protein (AvrD)</fullName>
    </recommendedName>
</protein>
<dbReference type="Pfam" id="PF05655">
    <property type="entry name" value="AvrD"/>
    <property type="match status" value="1"/>
</dbReference>
<dbReference type="KEGG" id="saqu:EJC51_43490"/>
<keyword evidence="2" id="KW-1185">Reference proteome</keyword>
<evidence type="ECO:0000313" key="1">
    <source>
        <dbReference type="EMBL" id="AZP22355.1"/>
    </source>
</evidence>
<dbReference type="AlphaFoldDB" id="A0A3S9IDB1"/>
<evidence type="ECO:0000313" key="2">
    <source>
        <dbReference type="Proteomes" id="UP000280197"/>
    </source>
</evidence>
<proteinExistence type="predicted"/>
<evidence type="ECO:0008006" key="3">
    <source>
        <dbReference type="Google" id="ProtNLM"/>
    </source>
</evidence>